<proteinExistence type="predicted"/>
<dbReference type="Pfam" id="PF00144">
    <property type="entry name" value="Beta-lactamase"/>
    <property type="match status" value="1"/>
</dbReference>
<accession>A0A0R1UYT0</accession>
<dbReference type="PATRIC" id="fig|1423742.4.peg.293"/>
<dbReference type="STRING" id="417373.GCA_001570685_00677"/>
<feature type="signal peptide" evidence="1">
    <location>
        <begin position="1"/>
        <end position="20"/>
    </location>
</feature>
<feature type="domain" description="Beta-lactamase-related" evidence="2">
    <location>
        <begin position="35"/>
        <end position="340"/>
    </location>
</feature>
<organism evidence="3 4">
    <name type="scientific">Limosilactobacillus equigenerosi DSM 18793 = JCM 14505</name>
    <dbReference type="NCBI Taxonomy" id="1423742"/>
    <lineage>
        <taxon>Bacteria</taxon>
        <taxon>Bacillati</taxon>
        <taxon>Bacillota</taxon>
        <taxon>Bacilli</taxon>
        <taxon>Lactobacillales</taxon>
        <taxon>Lactobacillaceae</taxon>
        <taxon>Limosilactobacillus</taxon>
    </lineage>
</organism>
<comment type="caution">
    <text evidence="3">The sequence shown here is derived from an EMBL/GenBank/DDBJ whole genome shotgun (WGS) entry which is preliminary data.</text>
</comment>
<protein>
    <submittedName>
        <fullName evidence="3">Penicillin-binding protein</fullName>
    </submittedName>
</protein>
<dbReference type="Proteomes" id="UP000051084">
    <property type="component" value="Unassembled WGS sequence"/>
</dbReference>
<dbReference type="Gene3D" id="3.40.710.10">
    <property type="entry name" value="DD-peptidase/beta-lactamase superfamily"/>
    <property type="match status" value="1"/>
</dbReference>
<dbReference type="AlphaFoldDB" id="A0A0R1UYT0"/>
<name>A0A0R1UYT0_9LACO</name>
<evidence type="ECO:0000313" key="3">
    <source>
        <dbReference type="EMBL" id="KRL96280.1"/>
    </source>
</evidence>
<dbReference type="InterPro" id="IPR012338">
    <property type="entry name" value="Beta-lactam/transpept-like"/>
</dbReference>
<dbReference type="PANTHER" id="PTHR46825:SF9">
    <property type="entry name" value="BETA-LACTAMASE-RELATED DOMAIN-CONTAINING PROTEIN"/>
    <property type="match status" value="1"/>
</dbReference>
<keyword evidence="4" id="KW-1185">Reference proteome</keyword>
<reference evidence="3 4" key="1">
    <citation type="journal article" date="2015" name="Genome Announc.">
        <title>Expanding the biotechnology potential of lactobacilli through comparative genomics of 213 strains and associated genera.</title>
        <authorList>
            <person name="Sun Z."/>
            <person name="Harris H.M."/>
            <person name="McCann A."/>
            <person name="Guo C."/>
            <person name="Argimon S."/>
            <person name="Zhang W."/>
            <person name="Yang X."/>
            <person name="Jeffery I.B."/>
            <person name="Cooney J.C."/>
            <person name="Kagawa T.F."/>
            <person name="Liu W."/>
            <person name="Song Y."/>
            <person name="Salvetti E."/>
            <person name="Wrobel A."/>
            <person name="Rasinkangas P."/>
            <person name="Parkhill J."/>
            <person name="Rea M.C."/>
            <person name="O'Sullivan O."/>
            <person name="Ritari J."/>
            <person name="Douillard F.P."/>
            <person name="Paul Ross R."/>
            <person name="Yang R."/>
            <person name="Briner A.E."/>
            <person name="Felis G.E."/>
            <person name="de Vos W.M."/>
            <person name="Barrangou R."/>
            <person name="Klaenhammer T.R."/>
            <person name="Caufield P.W."/>
            <person name="Cui Y."/>
            <person name="Zhang H."/>
            <person name="O'Toole P.W."/>
        </authorList>
    </citation>
    <scope>NUCLEOTIDE SEQUENCE [LARGE SCALE GENOMIC DNA]</scope>
    <source>
        <strain evidence="3 4">DSM 18793</strain>
    </source>
</reference>
<dbReference type="InterPro" id="IPR001466">
    <property type="entry name" value="Beta-lactam-related"/>
</dbReference>
<evidence type="ECO:0000259" key="2">
    <source>
        <dbReference type="Pfam" id="PF00144"/>
    </source>
</evidence>
<sequence length="347" mass="38497">MISFLVGVLMSNAAVVPAQAATKSVPATDAATVKRIKQTLADEHVNGVVVVNGQHNQPEVIMNTVAGAQGNHKLTGNSLFPIASLNKSFTGIGIQRLLNQGKLKRDAKLAKFFPQTPNAANITVDQLSKHTSDLQDIAQDSPKIMKSDRQRLNFAQHNVTATGKYTWTYTNANYALLAGILSRLTHESYEDWVQTNIIKRAHLTHTKHYDEVNANQIAWGMNADNGPTTLDKLQKTMTVMYGAGDYFVSAADYWKYVTAFNAGKLVKLDTVTKQINPNGSEFQYIDGFYFSPTGKYCAYGSYSNVFNSAVFSNYHTKQSLVMYTNNIPYLQSKDLANRLAAIYYHEQ</sequence>
<dbReference type="EMBL" id="AZGC01000010">
    <property type="protein sequence ID" value="KRL96280.1"/>
    <property type="molecule type" value="Genomic_DNA"/>
</dbReference>
<dbReference type="InterPro" id="IPR050491">
    <property type="entry name" value="AmpC-like"/>
</dbReference>
<dbReference type="PANTHER" id="PTHR46825">
    <property type="entry name" value="D-ALANYL-D-ALANINE-CARBOXYPEPTIDASE/ENDOPEPTIDASE AMPH"/>
    <property type="match status" value="1"/>
</dbReference>
<feature type="chain" id="PRO_5006412021" evidence="1">
    <location>
        <begin position="21"/>
        <end position="347"/>
    </location>
</feature>
<keyword evidence="1" id="KW-0732">Signal</keyword>
<gene>
    <name evidence="3" type="ORF">FC21_GL000279</name>
</gene>
<evidence type="ECO:0000313" key="4">
    <source>
        <dbReference type="Proteomes" id="UP000051084"/>
    </source>
</evidence>
<evidence type="ECO:0000256" key="1">
    <source>
        <dbReference type="SAM" id="SignalP"/>
    </source>
</evidence>
<dbReference type="SUPFAM" id="SSF56601">
    <property type="entry name" value="beta-lactamase/transpeptidase-like"/>
    <property type="match status" value="1"/>
</dbReference>